<gene>
    <name evidence="5" type="ORF">WDU93_11640</name>
</gene>
<evidence type="ECO:0000259" key="4">
    <source>
        <dbReference type="SMART" id="SM01005"/>
    </source>
</evidence>
<dbReference type="PANTHER" id="PTHR30511">
    <property type="entry name" value="ALANINE RACEMASE"/>
    <property type="match status" value="1"/>
</dbReference>
<dbReference type="Gene3D" id="2.40.37.10">
    <property type="entry name" value="Lyase, Ornithine Decarboxylase, Chain A, domain 1"/>
    <property type="match status" value="1"/>
</dbReference>
<evidence type="ECO:0000256" key="2">
    <source>
        <dbReference type="ARBA" id="ARBA00022898"/>
    </source>
</evidence>
<comment type="cofactor">
    <cofactor evidence="1">
        <name>pyridoxal 5'-phosphate</name>
        <dbReference type="ChEBI" id="CHEBI:597326"/>
    </cofactor>
</comment>
<organism evidence="5 6">
    <name type="scientific">Microbacterium istanbulense</name>
    <dbReference type="NCBI Taxonomy" id="3122049"/>
    <lineage>
        <taxon>Bacteria</taxon>
        <taxon>Bacillati</taxon>
        <taxon>Actinomycetota</taxon>
        <taxon>Actinomycetes</taxon>
        <taxon>Micrococcales</taxon>
        <taxon>Microbacteriaceae</taxon>
        <taxon>Microbacterium</taxon>
    </lineage>
</organism>
<dbReference type="InterPro" id="IPR000821">
    <property type="entry name" value="Ala_racemase"/>
</dbReference>
<dbReference type="SMART" id="SM01005">
    <property type="entry name" value="Ala_racemase_C"/>
    <property type="match status" value="1"/>
</dbReference>
<dbReference type="Pfam" id="PF00842">
    <property type="entry name" value="Ala_racemase_C"/>
    <property type="match status" value="1"/>
</dbReference>
<dbReference type="PANTHER" id="PTHR30511:SF0">
    <property type="entry name" value="ALANINE RACEMASE, CATABOLIC-RELATED"/>
    <property type="match status" value="1"/>
</dbReference>
<keyword evidence="3" id="KW-0413">Isomerase</keyword>
<evidence type="ECO:0000256" key="1">
    <source>
        <dbReference type="ARBA" id="ARBA00001933"/>
    </source>
</evidence>
<dbReference type="Proteomes" id="UP001366085">
    <property type="component" value="Unassembled WGS sequence"/>
</dbReference>
<protein>
    <submittedName>
        <fullName evidence="5">Alanine racemase C-terminal domain-containing protein</fullName>
    </submittedName>
</protein>
<proteinExistence type="predicted"/>
<dbReference type="SUPFAM" id="SSF50621">
    <property type="entry name" value="Alanine racemase C-terminal domain-like"/>
    <property type="match status" value="1"/>
</dbReference>
<evidence type="ECO:0000256" key="3">
    <source>
        <dbReference type="ARBA" id="ARBA00023235"/>
    </source>
</evidence>
<dbReference type="RefSeq" id="WP_337320775.1">
    <property type="nucleotide sequence ID" value="NZ_JBBDGN010000011.1"/>
</dbReference>
<reference evidence="5 6" key="1">
    <citation type="submission" date="2024-02" db="EMBL/GenBank/DDBJ databases">
        <authorList>
            <person name="Saticioglu I.B."/>
        </authorList>
    </citation>
    <scope>NUCLEOTIDE SEQUENCE [LARGE SCALE GENOMIC DNA]</scope>
    <source>
        <strain evidence="5 6">Mu-43</strain>
    </source>
</reference>
<keyword evidence="6" id="KW-1185">Reference proteome</keyword>
<dbReference type="EMBL" id="JBBDGN010000011">
    <property type="protein sequence ID" value="MEJ1092337.1"/>
    <property type="molecule type" value="Genomic_DNA"/>
</dbReference>
<name>A0ABU8LPT1_9MICO</name>
<sequence>MTTPSTLPHATVSTAALREGAAAAFAHGGRIADLRGDALGHGVVETARIVTQVGVPAVLVDDDLVAEALRREGVNALTRGDADVDSALLYGLPGAGTRPALRLAGQVLSTKPLRAGEAVSYGYLHRAAQDTTVALVTGGYAQGIPRALGSTASVEIDGRMHPIVGRVAMDVCVVDLQAADAGVPDGAEAVYFGGDGPARDGLAVWSEVTGLRLDELIAVAGSKAVRTWTN</sequence>
<dbReference type="InterPro" id="IPR011079">
    <property type="entry name" value="Ala_racemase_C"/>
</dbReference>
<keyword evidence="2" id="KW-0663">Pyridoxal phosphate</keyword>
<dbReference type="InterPro" id="IPR009006">
    <property type="entry name" value="Ala_racemase/Decarboxylase_C"/>
</dbReference>
<evidence type="ECO:0000313" key="5">
    <source>
        <dbReference type="EMBL" id="MEJ1092337.1"/>
    </source>
</evidence>
<feature type="domain" description="Alanine racemase C-terminal" evidence="4">
    <location>
        <begin position="100"/>
        <end position="229"/>
    </location>
</feature>
<evidence type="ECO:0000313" key="6">
    <source>
        <dbReference type="Proteomes" id="UP001366085"/>
    </source>
</evidence>
<comment type="caution">
    <text evidence="5">The sequence shown here is derived from an EMBL/GenBank/DDBJ whole genome shotgun (WGS) entry which is preliminary data.</text>
</comment>
<accession>A0ABU8LPT1</accession>